<dbReference type="EMBL" id="KZ824442">
    <property type="protein sequence ID" value="RAL00086.1"/>
    <property type="molecule type" value="Genomic_DNA"/>
</dbReference>
<dbReference type="RefSeq" id="XP_025574413.1">
    <property type="nucleotide sequence ID" value="XM_025722726.1"/>
</dbReference>
<organism evidence="2 3">
    <name type="scientific">Aspergillus ibericus CBS 121593</name>
    <dbReference type="NCBI Taxonomy" id="1448316"/>
    <lineage>
        <taxon>Eukaryota</taxon>
        <taxon>Fungi</taxon>
        <taxon>Dikarya</taxon>
        <taxon>Ascomycota</taxon>
        <taxon>Pezizomycotina</taxon>
        <taxon>Eurotiomycetes</taxon>
        <taxon>Eurotiomycetidae</taxon>
        <taxon>Eurotiales</taxon>
        <taxon>Aspergillaceae</taxon>
        <taxon>Aspergillus</taxon>
        <taxon>Aspergillus subgen. Circumdati</taxon>
    </lineage>
</organism>
<dbReference type="Proteomes" id="UP000249402">
    <property type="component" value="Unassembled WGS sequence"/>
</dbReference>
<keyword evidence="1" id="KW-0812">Transmembrane</keyword>
<feature type="transmembrane region" description="Helical" evidence="1">
    <location>
        <begin position="12"/>
        <end position="33"/>
    </location>
</feature>
<name>A0A395GX28_9EURO</name>
<protein>
    <submittedName>
        <fullName evidence="2">Uncharacterized protein</fullName>
    </submittedName>
</protein>
<evidence type="ECO:0000256" key="1">
    <source>
        <dbReference type="SAM" id="Phobius"/>
    </source>
</evidence>
<evidence type="ECO:0000313" key="3">
    <source>
        <dbReference type="Proteomes" id="UP000249402"/>
    </source>
</evidence>
<reference evidence="2 3" key="1">
    <citation type="submission" date="2018-02" db="EMBL/GenBank/DDBJ databases">
        <title>The genomes of Aspergillus section Nigri reveals drivers in fungal speciation.</title>
        <authorList>
            <consortium name="DOE Joint Genome Institute"/>
            <person name="Vesth T.C."/>
            <person name="Nybo J."/>
            <person name="Theobald S."/>
            <person name="Brandl J."/>
            <person name="Frisvad J.C."/>
            <person name="Nielsen K.F."/>
            <person name="Lyhne E.K."/>
            <person name="Kogle M.E."/>
            <person name="Kuo A."/>
            <person name="Riley R."/>
            <person name="Clum A."/>
            <person name="Nolan M."/>
            <person name="Lipzen A."/>
            <person name="Salamov A."/>
            <person name="Henrissat B."/>
            <person name="Wiebenga A."/>
            <person name="De vries R.P."/>
            <person name="Grigoriev I.V."/>
            <person name="Mortensen U.H."/>
            <person name="Andersen M.R."/>
            <person name="Baker S.E."/>
        </authorList>
    </citation>
    <scope>NUCLEOTIDE SEQUENCE [LARGE SCALE GENOMIC DNA]</scope>
    <source>
        <strain evidence="2 3">CBS 121593</strain>
    </source>
</reference>
<keyword evidence="1" id="KW-0472">Membrane</keyword>
<dbReference type="AlphaFoldDB" id="A0A395GX28"/>
<keyword evidence="1" id="KW-1133">Transmembrane helix</keyword>
<evidence type="ECO:0000313" key="2">
    <source>
        <dbReference type="EMBL" id="RAL00086.1"/>
    </source>
</evidence>
<sequence length="157" mass="17177">MLPINTCRILWSLAQAQSAFVCINTLAFTVMVVHPSDFRHLYNAAHPLFLVFGHSPVLSLLNLLLMRAFVIPSTMSCAIGSFTATVQRIVFAVFCPLLTSAMDVKTELSILRDAAVTLRLVAFIEQLDLLLSRVAACRRLVAPGALQTSPFDIDSEG</sequence>
<keyword evidence="3" id="KW-1185">Reference proteome</keyword>
<accession>A0A395GX28</accession>
<gene>
    <name evidence="2" type="ORF">BO80DRAFT_465532</name>
</gene>
<feature type="transmembrane region" description="Helical" evidence="1">
    <location>
        <begin position="45"/>
        <end position="65"/>
    </location>
</feature>
<dbReference type="GeneID" id="37227591"/>
<proteinExistence type="predicted"/>
<dbReference type="VEuPathDB" id="FungiDB:BO80DRAFT_465532"/>